<evidence type="ECO:0000313" key="1">
    <source>
        <dbReference type="EMBL" id="QJA74838.1"/>
    </source>
</evidence>
<protein>
    <submittedName>
        <fullName evidence="1">Uncharacterized protein</fullName>
    </submittedName>
</protein>
<name>A0A6M3JZC7_9ZZZZ</name>
<dbReference type="EMBL" id="MT142694">
    <property type="protein sequence ID" value="QJA87284.1"/>
    <property type="molecule type" value="Genomic_DNA"/>
</dbReference>
<accession>A0A6M3JZC7</accession>
<dbReference type="AlphaFoldDB" id="A0A6M3JZC7"/>
<reference evidence="1" key="1">
    <citation type="submission" date="2020-03" db="EMBL/GenBank/DDBJ databases">
        <title>The deep terrestrial virosphere.</title>
        <authorList>
            <person name="Holmfeldt K."/>
            <person name="Nilsson E."/>
            <person name="Simone D."/>
            <person name="Lopez-Fernandez M."/>
            <person name="Wu X."/>
            <person name="de Brujin I."/>
            <person name="Lundin D."/>
            <person name="Andersson A."/>
            <person name="Bertilsson S."/>
            <person name="Dopson M."/>
        </authorList>
    </citation>
    <scope>NUCLEOTIDE SEQUENCE</scope>
    <source>
        <strain evidence="1">MM415A01922</strain>
        <strain evidence="2">MM415B03022</strain>
    </source>
</reference>
<gene>
    <name evidence="1" type="ORF">MM415A01922_0016</name>
    <name evidence="2" type="ORF">MM415B03022_0005</name>
</gene>
<proteinExistence type="predicted"/>
<evidence type="ECO:0000313" key="2">
    <source>
        <dbReference type="EMBL" id="QJA87284.1"/>
    </source>
</evidence>
<dbReference type="EMBL" id="MT142123">
    <property type="protein sequence ID" value="QJA74838.1"/>
    <property type="molecule type" value="Genomic_DNA"/>
</dbReference>
<sequence length="88" mass="10294">MFALGGKTPKITHINFEIPHSKDENRRIDSYYEPIEARTESELRNDSKLKIFRSHWDGMGAGDLIFPQSYDMMGHKLRVLKKEVENVE</sequence>
<organism evidence="1">
    <name type="scientific">viral metagenome</name>
    <dbReference type="NCBI Taxonomy" id="1070528"/>
    <lineage>
        <taxon>unclassified sequences</taxon>
        <taxon>metagenomes</taxon>
        <taxon>organismal metagenomes</taxon>
    </lineage>
</organism>